<dbReference type="InterPro" id="IPR036956">
    <property type="entry name" value="Impact_N_sf"/>
</dbReference>
<accession>A0A2S1KSJ5</accession>
<evidence type="ECO:0000256" key="1">
    <source>
        <dbReference type="ARBA" id="ARBA00007665"/>
    </source>
</evidence>
<dbReference type="InterPro" id="IPR015796">
    <property type="entry name" value="Impact_YigZ-like"/>
</dbReference>
<evidence type="ECO:0000259" key="3">
    <source>
        <dbReference type="Pfam" id="PF09186"/>
    </source>
</evidence>
<feature type="domain" description="Impact N-terminal" evidence="2">
    <location>
        <begin position="45"/>
        <end position="147"/>
    </location>
</feature>
<dbReference type="Gene3D" id="3.30.70.240">
    <property type="match status" value="1"/>
</dbReference>
<dbReference type="Pfam" id="PF09186">
    <property type="entry name" value="DUF1949"/>
    <property type="match status" value="1"/>
</dbReference>
<dbReference type="InterPro" id="IPR020568">
    <property type="entry name" value="Ribosomal_Su5_D2-typ_SF"/>
</dbReference>
<dbReference type="PANTHER" id="PTHR16301:SF20">
    <property type="entry name" value="IMPACT FAMILY MEMBER YIGZ"/>
    <property type="match status" value="1"/>
</dbReference>
<evidence type="ECO:0000313" key="5">
    <source>
        <dbReference type="Proteomes" id="UP000244870"/>
    </source>
</evidence>
<dbReference type="AlphaFoldDB" id="A0A2S1KSJ5"/>
<dbReference type="Proteomes" id="UP000244870">
    <property type="component" value="Chromosome"/>
</dbReference>
<dbReference type="NCBIfam" id="TIGR00257">
    <property type="entry name" value="IMPACT_YIGZ"/>
    <property type="match status" value="1"/>
</dbReference>
<comment type="similarity">
    <text evidence="1">Belongs to the IMPACT family.</text>
</comment>
<dbReference type="Gene3D" id="3.30.230.30">
    <property type="entry name" value="Impact, N-terminal domain"/>
    <property type="match status" value="1"/>
</dbReference>
<evidence type="ECO:0000313" key="4">
    <source>
        <dbReference type="EMBL" id="AWF95978.1"/>
    </source>
</evidence>
<gene>
    <name evidence="4" type="ORF">B6254_1590</name>
</gene>
<dbReference type="SUPFAM" id="SSF54211">
    <property type="entry name" value="Ribosomal protein S5 domain 2-like"/>
    <property type="match status" value="1"/>
</dbReference>
<reference evidence="4 5" key="1">
    <citation type="submission" date="2017-04" db="EMBL/GenBank/DDBJ databases">
        <title>Weissella cibaria strain m2 complete genome.</title>
        <authorList>
            <person name="Pan Q."/>
            <person name="Tan M."/>
            <person name="Yao F."/>
            <person name="Su S."/>
        </authorList>
    </citation>
    <scope>NUCLEOTIDE SEQUENCE [LARGE SCALE GENOMIC DNA]</scope>
    <source>
        <strain evidence="4 5">M2</strain>
    </source>
</reference>
<dbReference type="InterPro" id="IPR035647">
    <property type="entry name" value="EFG_III/V"/>
</dbReference>
<dbReference type="GO" id="GO:0006446">
    <property type="term" value="P:regulation of translational initiation"/>
    <property type="evidence" value="ECO:0007669"/>
    <property type="project" value="TreeGrafter"/>
</dbReference>
<organism evidence="4 5">
    <name type="scientific">Weissella cibaria</name>
    <dbReference type="NCBI Taxonomy" id="137591"/>
    <lineage>
        <taxon>Bacteria</taxon>
        <taxon>Bacillati</taxon>
        <taxon>Bacillota</taxon>
        <taxon>Bacilli</taxon>
        <taxon>Lactobacillales</taxon>
        <taxon>Lactobacillaceae</taxon>
        <taxon>Weissella</taxon>
    </lineage>
</organism>
<name>A0A2S1KSJ5_9LACO</name>
<proteinExistence type="inferred from homology"/>
<dbReference type="PANTHER" id="PTHR16301">
    <property type="entry name" value="IMPACT-RELATED"/>
    <property type="match status" value="1"/>
</dbReference>
<dbReference type="EMBL" id="CP020928">
    <property type="protein sequence ID" value="AWF95978.1"/>
    <property type="molecule type" value="Genomic_DNA"/>
</dbReference>
<evidence type="ECO:0000259" key="2">
    <source>
        <dbReference type="Pfam" id="PF01205"/>
    </source>
</evidence>
<protein>
    <submittedName>
        <fullName evidence="4">IMPACT family member YvyE</fullName>
    </submittedName>
</protein>
<dbReference type="InterPro" id="IPR001498">
    <property type="entry name" value="Impact_N"/>
</dbReference>
<dbReference type="Pfam" id="PF01205">
    <property type="entry name" value="Impact_N"/>
    <property type="match status" value="1"/>
</dbReference>
<dbReference type="SUPFAM" id="SSF54980">
    <property type="entry name" value="EF-G C-terminal domain-like"/>
    <property type="match status" value="1"/>
</dbReference>
<dbReference type="InterPro" id="IPR023582">
    <property type="entry name" value="Impact"/>
</dbReference>
<dbReference type="InterPro" id="IPR015269">
    <property type="entry name" value="UPF0029_Impact_C"/>
</dbReference>
<dbReference type="GO" id="GO:0005737">
    <property type="term" value="C:cytoplasm"/>
    <property type="evidence" value="ECO:0007669"/>
    <property type="project" value="TreeGrafter"/>
</dbReference>
<feature type="domain" description="UPF0029" evidence="3">
    <location>
        <begin position="166"/>
        <end position="221"/>
    </location>
</feature>
<sequence>MPASGFLLFNNEVIIMAGNQTEHIVNTDQYITIAASEYTWEQTIKKSRFIVNMARVETEADARAFIDRINKEHNKATHNVWSYMLGERDQVQRYSDDGEPAGTAGVPMLEVFKNNEVHDIVAVVTRYFGGIKLGAGGLVRAYAGTVAGGIAELGLVERIQRHKMSIRVDYKNYEPLKYWLEQHEFTILDTQYDTGVTVTVPVADDATDAFETSVQDLLAGQADLTVGEIDLFEVPYDKRVTAQTSSLK</sequence>